<reference evidence="1 2" key="1">
    <citation type="submission" date="2024-05" db="EMBL/GenBank/DDBJ databases">
        <title>Long read based assembly of the Candida bracarensis genome reveals expanded adhesin content.</title>
        <authorList>
            <person name="Marcet-Houben M."/>
            <person name="Ksiezopolska E."/>
            <person name="Gabaldon T."/>
        </authorList>
    </citation>
    <scope>NUCLEOTIDE SEQUENCE [LARGE SCALE GENOMIC DNA]</scope>
    <source>
        <strain evidence="1 2">CBM6</strain>
    </source>
</reference>
<protein>
    <submittedName>
        <fullName evidence="1">Uncharacterized protein</fullName>
    </submittedName>
</protein>
<keyword evidence="2" id="KW-1185">Reference proteome</keyword>
<evidence type="ECO:0000313" key="2">
    <source>
        <dbReference type="Proteomes" id="UP001623330"/>
    </source>
</evidence>
<proteinExistence type="predicted"/>
<accession>A0ABR4P0Z1</accession>
<name>A0ABR4P0Z1_9SACH</name>
<dbReference type="Pfam" id="PF20646">
    <property type="entry name" value="Hpf1_C"/>
    <property type="match status" value="2"/>
</dbReference>
<dbReference type="EMBL" id="JBEVYD010000001">
    <property type="protein sequence ID" value="KAL3235299.1"/>
    <property type="molecule type" value="Genomic_DNA"/>
</dbReference>
<sequence>METIEGNKNGTTVPLYAITYHDVYIQQAPIYFTYNVLSVQYCIMYSYSPTVLPNGHTGTVDFETTVTQAPYTQPPESTIYVTKDSTTETEVISFFASIGTDCYVRTESIIYVLSDNEPETKSSTETYSQPPETTAVVTKDSTTETDVISFFPTVGADGKTHTGSTTYTLVDTDTYSQPPETTAVVTKDSTTETDVISFFPTVGADGKTHTGSTTYTLVDTDTYSQPAESTAVPRRRM</sequence>
<dbReference type="InterPro" id="IPR049451">
    <property type="entry name" value="AWP2-like_YTTT_rpt"/>
</dbReference>
<dbReference type="Proteomes" id="UP001623330">
    <property type="component" value="Unassembled WGS sequence"/>
</dbReference>
<gene>
    <name evidence="1" type="ORF">RNJ44_00058</name>
</gene>
<comment type="caution">
    <text evidence="1">The sequence shown here is derived from an EMBL/GenBank/DDBJ whole genome shotgun (WGS) entry which is preliminary data.</text>
</comment>
<evidence type="ECO:0000313" key="1">
    <source>
        <dbReference type="EMBL" id="KAL3235299.1"/>
    </source>
</evidence>
<organism evidence="1 2">
    <name type="scientific">Nakaseomyces bracarensis</name>
    <dbReference type="NCBI Taxonomy" id="273131"/>
    <lineage>
        <taxon>Eukaryota</taxon>
        <taxon>Fungi</taxon>
        <taxon>Dikarya</taxon>
        <taxon>Ascomycota</taxon>
        <taxon>Saccharomycotina</taxon>
        <taxon>Saccharomycetes</taxon>
        <taxon>Saccharomycetales</taxon>
        <taxon>Saccharomycetaceae</taxon>
        <taxon>Nakaseomyces</taxon>
    </lineage>
</organism>